<feature type="region of interest" description="Disordered" evidence="2">
    <location>
        <begin position="1"/>
        <end position="21"/>
    </location>
</feature>
<name>A0AA38HBW4_9TREE</name>
<dbReference type="GeneID" id="77731657"/>
<protein>
    <submittedName>
        <fullName evidence="3">Bola protein</fullName>
    </submittedName>
</protein>
<dbReference type="Pfam" id="PF01722">
    <property type="entry name" value="BolA"/>
    <property type="match status" value="1"/>
</dbReference>
<dbReference type="RefSeq" id="XP_052947343.1">
    <property type="nucleotide sequence ID" value="XM_053092452.1"/>
</dbReference>
<gene>
    <name evidence="3" type="ORF">MKK02DRAFT_43492</name>
</gene>
<dbReference type="EMBL" id="JAKWFO010000004">
    <property type="protein sequence ID" value="KAI9637566.1"/>
    <property type="molecule type" value="Genomic_DNA"/>
</dbReference>
<organism evidence="3 4">
    <name type="scientific">Dioszegia hungarica</name>
    <dbReference type="NCBI Taxonomy" id="4972"/>
    <lineage>
        <taxon>Eukaryota</taxon>
        <taxon>Fungi</taxon>
        <taxon>Dikarya</taxon>
        <taxon>Basidiomycota</taxon>
        <taxon>Agaricomycotina</taxon>
        <taxon>Tremellomycetes</taxon>
        <taxon>Tremellales</taxon>
        <taxon>Bulleribasidiaceae</taxon>
        <taxon>Dioszegia</taxon>
    </lineage>
</organism>
<dbReference type="GO" id="GO:0006879">
    <property type="term" value="P:intracellular iron ion homeostasis"/>
    <property type="evidence" value="ECO:0007669"/>
    <property type="project" value="InterPro"/>
</dbReference>
<dbReference type="Proteomes" id="UP001164286">
    <property type="component" value="Unassembled WGS sequence"/>
</dbReference>
<evidence type="ECO:0000313" key="3">
    <source>
        <dbReference type="EMBL" id="KAI9637566.1"/>
    </source>
</evidence>
<sequence>MDTQPVQGATNGENDESVLLNEEGVAGGSITKRIEDKVRAGLKVEHFEIVDTSGNCGSSFAIIVVSPDFAKKLPLARHKMVNQLLTEEIAQLHAFSQRSLTPEQWAKEKR</sequence>
<comment type="caution">
    <text evidence="3">The sequence shown here is derived from an EMBL/GenBank/DDBJ whole genome shotgun (WGS) entry which is preliminary data.</text>
</comment>
<dbReference type="InterPro" id="IPR002634">
    <property type="entry name" value="BolA"/>
</dbReference>
<dbReference type="AlphaFoldDB" id="A0AA38HBW4"/>
<accession>A0AA38HBW4</accession>
<proteinExistence type="inferred from homology"/>
<dbReference type="SUPFAM" id="SSF82657">
    <property type="entry name" value="BolA-like"/>
    <property type="match status" value="1"/>
</dbReference>
<evidence type="ECO:0000313" key="4">
    <source>
        <dbReference type="Proteomes" id="UP001164286"/>
    </source>
</evidence>
<dbReference type="PANTHER" id="PTHR12735:SF27">
    <property type="entry name" value="BOLA-LIKE PROTEIN 2"/>
    <property type="match status" value="1"/>
</dbReference>
<dbReference type="InterPro" id="IPR045115">
    <property type="entry name" value="BOL2"/>
</dbReference>
<feature type="compositionally biased region" description="Polar residues" evidence="2">
    <location>
        <begin position="1"/>
        <end position="12"/>
    </location>
</feature>
<reference evidence="3" key="1">
    <citation type="journal article" date="2022" name="G3 (Bethesda)">
        <title>High quality genome of the basidiomycete yeast Dioszegia hungarica PDD-24b-2 isolated from cloud water.</title>
        <authorList>
            <person name="Jarrige D."/>
            <person name="Haridas S."/>
            <person name="Bleykasten-Grosshans C."/>
            <person name="Joly M."/>
            <person name="Nadalig T."/>
            <person name="Sancelme M."/>
            <person name="Vuilleumier S."/>
            <person name="Grigoriev I.V."/>
            <person name="Amato P."/>
            <person name="Bringel F."/>
        </authorList>
    </citation>
    <scope>NUCLEOTIDE SEQUENCE</scope>
    <source>
        <strain evidence="3">PDD-24b-2</strain>
    </source>
</reference>
<evidence type="ECO:0000256" key="2">
    <source>
        <dbReference type="SAM" id="MobiDB-lite"/>
    </source>
</evidence>
<dbReference type="GO" id="GO:0051537">
    <property type="term" value="F:2 iron, 2 sulfur cluster binding"/>
    <property type="evidence" value="ECO:0007669"/>
    <property type="project" value="InterPro"/>
</dbReference>
<dbReference type="GO" id="GO:0005829">
    <property type="term" value="C:cytosol"/>
    <property type="evidence" value="ECO:0007669"/>
    <property type="project" value="TreeGrafter"/>
</dbReference>
<dbReference type="PANTHER" id="PTHR12735">
    <property type="entry name" value="BOLA-LIKE PROTEIN-RELATED"/>
    <property type="match status" value="1"/>
</dbReference>
<dbReference type="InterPro" id="IPR036065">
    <property type="entry name" value="BolA-like_sf"/>
</dbReference>
<dbReference type="GO" id="GO:0005634">
    <property type="term" value="C:nucleus"/>
    <property type="evidence" value="ECO:0007669"/>
    <property type="project" value="TreeGrafter"/>
</dbReference>
<evidence type="ECO:0000256" key="1">
    <source>
        <dbReference type="RuleBase" id="RU003860"/>
    </source>
</evidence>
<dbReference type="Gene3D" id="3.10.20.90">
    <property type="entry name" value="Phosphatidylinositol 3-kinase Catalytic Subunit, Chain A, domain 1"/>
    <property type="match status" value="1"/>
</dbReference>
<dbReference type="GO" id="GO:0051604">
    <property type="term" value="P:protein maturation"/>
    <property type="evidence" value="ECO:0007669"/>
    <property type="project" value="InterPro"/>
</dbReference>
<comment type="similarity">
    <text evidence="1">Belongs to the BolA/IbaG family.</text>
</comment>
<keyword evidence="4" id="KW-1185">Reference proteome</keyword>